<evidence type="ECO:0008006" key="2">
    <source>
        <dbReference type="Google" id="ProtNLM"/>
    </source>
</evidence>
<comment type="caution">
    <text evidence="1">The sequence shown here is derived from an EMBL/GenBank/DDBJ whole genome shotgun (WGS) entry which is preliminary data.</text>
</comment>
<dbReference type="EMBL" id="BART01006253">
    <property type="protein sequence ID" value="GAG60191.1"/>
    <property type="molecule type" value="Genomic_DNA"/>
</dbReference>
<dbReference type="SUPFAM" id="SSF46894">
    <property type="entry name" value="C-terminal effector domain of the bipartite response regulators"/>
    <property type="match status" value="1"/>
</dbReference>
<dbReference type="InterPro" id="IPR036388">
    <property type="entry name" value="WH-like_DNA-bd_sf"/>
</dbReference>
<dbReference type="SUPFAM" id="SSF48452">
    <property type="entry name" value="TPR-like"/>
    <property type="match status" value="1"/>
</dbReference>
<sequence>MRDLGQLYAHLEDFREAKSWYLKSIDSLSGKEKKITKSLLADTFIVKGEYKRALEVLKNEELDHWGSHSKMLRIQSMWSLIKGMPNRAISLATEVLASLEKEEAKGSIFGCYFTIASAYCSLGEKVRARRILKGLLPFLLKNGLQEVKAIIDILISQSPPGKDSMPLCELSLPTIKVLLLLKNGQYAKALKYAEKKGLLGLFHRYVFFFPEAITGLLEKGKPTGLPRTMLNLQVFRKEIPVYSVKFLGNIIVYKNQKSLRVQLSPKDASFLIFLASSREKSIPLDRIYNNFWPRSEIPSRNLAHLLVRIRKALRLPSHYLHIKEKRLYFDCYFSTDYEKYKEHLAQAKAFLRVGEWRFAKREYLHAFKLFRDEPFKKMYDNWSDDKRLEILFSYDTEVTTFIRELIKLGRKEEAERILKGAKKIVPDLDLRLAAPQPI</sequence>
<gene>
    <name evidence="1" type="ORF">S01H4_14253</name>
</gene>
<dbReference type="InterPro" id="IPR016032">
    <property type="entry name" value="Sig_transdc_resp-reg_C-effctor"/>
</dbReference>
<evidence type="ECO:0000313" key="1">
    <source>
        <dbReference type="EMBL" id="GAG60191.1"/>
    </source>
</evidence>
<dbReference type="AlphaFoldDB" id="X1AJL5"/>
<dbReference type="Gene3D" id="1.10.10.10">
    <property type="entry name" value="Winged helix-like DNA-binding domain superfamily/Winged helix DNA-binding domain"/>
    <property type="match status" value="1"/>
</dbReference>
<dbReference type="GO" id="GO:0003677">
    <property type="term" value="F:DNA binding"/>
    <property type="evidence" value="ECO:0007669"/>
    <property type="project" value="InterPro"/>
</dbReference>
<accession>X1AJL5</accession>
<dbReference type="GO" id="GO:0006355">
    <property type="term" value="P:regulation of DNA-templated transcription"/>
    <property type="evidence" value="ECO:0007669"/>
    <property type="project" value="InterPro"/>
</dbReference>
<reference evidence="1" key="1">
    <citation type="journal article" date="2014" name="Front. Microbiol.">
        <title>High frequency of phylogenetically diverse reductive dehalogenase-homologous genes in deep subseafloor sedimentary metagenomes.</title>
        <authorList>
            <person name="Kawai M."/>
            <person name="Futagami T."/>
            <person name="Toyoda A."/>
            <person name="Takaki Y."/>
            <person name="Nishi S."/>
            <person name="Hori S."/>
            <person name="Arai W."/>
            <person name="Tsubouchi T."/>
            <person name="Morono Y."/>
            <person name="Uchiyama I."/>
            <person name="Ito T."/>
            <person name="Fujiyama A."/>
            <person name="Inagaki F."/>
            <person name="Takami H."/>
        </authorList>
    </citation>
    <scope>NUCLEOTIDE SEQUENCE</scope>
    <source>
        <strain evidence="1">Expedition CK06-06</strain>
    </source>
</reference>
<proteinExistence type="predicted"/>
<name>X1AJL5_9ZZZZ</name>
<dbReference type="Gene3D" id="1.25.40.10">
    <property type="entry name" value="Tetratricopeptide repeat domain"/>
    <property type="match status" value="1"/>
</dbReference>
<organism evidence="1">
    <name type="scientific">marine sediment metagenome</name>
    <dbReference type="NCBI Taxonomy" id="412755"/>
    <lineage>
        <taxon>unclassified sequences</taxon>
        <taxon>metagenomes</taxon>
        <taxon>ecological metagenomes</taxon>
    </lineage>
</organism>
<dbReference type="InterPro" id="IPR011990">
    <property type="entry name" value="TPR-like_helical_dom_sf"/>
</dbReference>
<protein>
    <recommendedName>
        <fullName evidence="2">Bacterial transcriptional activator domain-containing protein</fullName>
    </recommendedName>
</protein>